<dbReference type="InterPro" id="IPR010551">
    <property type="entry name" value="G6P_isomerase_prok"/>
</dbReference>
<evidence type="ECO:0000256" key="9">
    <source>
        <dbReference type="ARBA" id="ARBA00023004"/>
    </source>
</evidence>
<dbReference type="InterPro" id="IPR014710">
    <property type="entry name" value="RmlC-like_jellyroll"/>
</dbReference>
<keyword evidence="6 13" id="KW-0312">Gluconeogenesis</keyword>
<dbReference type="GO" id="GO:0006094">
    <property type="term" value="P:gluconeogenesis"/>
    <property type="evidence" value="ECO:0007669"/>
    <property type="project" value="UniProtKB-UniRule"/>
</dbReference>
<reference evidence="15" key="1">
    <citation type="journal article" date="2015" name="Proc. Natl. Acad. Sci. U.S.A.">
        <title>Bacterial clade with the ribosomal RNA operon on a small plasmid rather than the chromosome.</title>
        <authorList>
            <person name="Anda M."/>
            <person name="Ohtsubo Y."/>
            <person name="Okubo T."/>
            <person name="Sugawara M."/>
            <person name="Nagata Y."/>
            <person name="Tsuda M."/>
            <person name="Minamisawa K."/>
            <person name="Mitsui H."/>
        </authorList>
    </citation>
    <scope>NUCLEOTIDE SEQUENCE</scope>
    <source>
        <strain evidence="15">JCM 14755</strain>
    </source>
</reference>
<dbReference type="GO" id="GO:0005506">
    <property type="term" value="F:iron ion binding"/>
    <property type="evidence" value="ECO:0007669"/>
    <property type="project" value="UniProtKB-UniRule"/>
</dbReference>
<sequence>MEFAEPWLCDIAVEQGRLDNANGHYQKHFRDLAGLYRDADAFAAILDRRADEVAYEVTSYTPGAKTSDLIMGVTRMEPGKVGDEYFLTRGHIHARGDRPEIYHTLSGKGLMQLESPDGTSKIIEMAPGQVCYVPPYWIHRSVNVGREDLVMFFAYPADSGQDYGIIERSGGMRYRIVDDGAGGWTTQDNPDWRNRTRAEIDAILAPEGVAA</sequence>
<evidence type="ECO:0000256" key="12">
    <source>
        <dbReference type="ARBA" id="ARBA00029321"/>
    </source>
</evidence>
<keyword evidence="9" id="KW-0408">Iron</keyword>
<dbReference type="EC" id="5.3.1.9" evidence="5 13"/>
<evidence type="ECO:0000256" key="6">
    <source>
        <dbReference type="ARBA" id="ARBA00022432"/>
    </source>
</evidence>
<comment type="pathway">
    <text evidence="2">Carbohydrate degradation; glycolysis; D-glyceraldehyde 3-phosphate and glycerone phosphate from D-glucose: step 2/4.</text>
</comment>
<dbReference type="InterPro" id="IPR016758">
    <property type="entry name" value="G6P_isomerase_archaea/bacteria"/>
</dbReference>
<comment type="subunit">
    <text evidence="4 13">Homodimer.</text>
</comment>
<accession>A0A0P0Z462</accession>
<evidence type="ECO:0000256" key="4">
    <source>
        <dbReference type="ARBA" id="ARBA00011738"/>
    </source>
</evidence>
<evidence type="ECO:0000256" key="1">
    <source>
        <dbReference type="ARBA" id="ARBA00004496"/>
    </source>
</evidence>
<dbReference type="OrthoDB" id="5592106at2"/>
<dbReference type="AlphaFoldDB" id="A0A0P0Z462"/>
<evidence type="ECO:0000256" key="13">
    <source>
        <dbReference type="PIRNR" id="PIRNR019325"/>
    </source>
</evidence>
<dbReference type="PANTHER" id="PTHR35848">
    <property type="entry name" value="OXALATE-BINDING PROTEIN"/>
    <property type="match status" value="1"/>
</dbReference>
<dbReference type="EMBL" id="LC066377">
    <property type="protein sequence ID" value="BAT28830.1"/>
    <property type="molecule type" value="Genomic_DNA"/>
</dbReference>
<dbReference type="InterPro" id="IPR011051">
    <property type="entry name" value="RmlC_Cupin_sf"/>
</dbReference>
<dbReference type="UniPathway" id="UPA00109">
    <property type="reaction ID" value="UER00181"/>
</dbReference>
<evidence type="ECO:0000256" key="2">
    <source>
        <dbReference type="ARBA" id="ARBA00004926"/>
    </source>
</evidence>
<comment type="similarity">
    <text evidence="3 13">Belongs to the archaeal-type GPI family.</text>
</comment>
<keyword evidence="8" id="KW-0479">Metal-binding</keyword>
<evidence type="ECO:0000256" key="11">
    <source>
        <dbReference type="ARBA" id="ARBA00023235"/>
    </source>
</evidence>
<evidence type="ECO:0000256" key="7">
    <source>
        <dbReference type="ARBA" id="ARBA00022490"/>
    </source>
</evidence>
<evidence type="ECO:0000313" key="15">
    <source>
        <dbReference type="EMBL" id="BAT28830.1"/>
    </source>
</evidence>
<dbReference type="GO" id="GO:0005737">
    <property type="term" value="C:cytoplasm"/>
    <property type="evidence" value="ECO:0007669"/>
    <property type="project" value="UniProtKB-SubCell"/>
</dbReference>
<dbReference type="Pfam" id="PF06560">
    <property type="entry name" value="GPI"/>
    <property type="match status" value="1"/>
</dbReference>
<dbReference type="GO" id="GO:0004347">
    <property type="term" value="F:glucose-6-phosphate isomerase activity"/>
    <property type="evidence" value="ECO:0007669"/>
    <property type="project" value="UniProtKB-UniRule"/>
</dbReference>
<evidence type="ECO:0000256" key="3">
    <source>
        <dbReference type="ARBA" id="ARBA00006542"/>
    </source>
</evidence>
<evidence type="ECO:0000256" key="8">
    <source>
        <dbReference type="ARBA" id="ARBA00022723"/>
    </source>
</evidence>
<dbReference type="SUPFAM" id="SSF51182">
    <property type="entry name" value="RmlC-like cupins"/>
    <property type="match status" value="1"/>
</dbReference>
<dbReference type="InterPro" id="IPR051610">
    <property type="entry name" value="GPI/OXD"/>
</dbReference>
<feature type="domain" description="Glucose-6-phosphate isomerase prokaryote" evidence="14">
    <location>
        <begin position="26"/>
        <end position="193"/>
    </location>
</feature>
<dbReference type="PANTHER" id="PTHR35848:SF6">
    <property type="entry name" value="CUPIN TYPE-2 DOMAIN-CONTAINING PROTEIN"/>
    <property type="match status" value="1"/>
</dbReference>
<dbReference type="GO" id="GO:0006096">
    <property type="term" value="P:glycolytic process"/>
    <property type="evidence" value="ECO:0007669"/>
    <property type="project" value="UniProtKB-UniRule"/>
</dbReference>
<comment type="subcellular location">
    <subcellularLocation>
        <location evidence="1 13">Cytoplasm</location>
    </subcellularLocation>
</comment>
<keyword evidence="7 13" id="KW-0963">Cytoplasm</keyword>
<name>A0A0P0Z462_9HYPH</name>
<organism evidence="15">
    <name type="scientific">Aureimonas frigidaquae</name>
    <dbReference type="NCBI Taxonomy" id="424757"/>
    <lineage>
        <taxon>Bacteria</taxon>
        <taxon>Pseudomonadati</taxon>
        <taxon>Pseudomonadota</taxon>
        <taxon>Alphaproteobacteria</taxon>
        <taxon>Hyphomicrobiales</taxon>
        <taxon>Aurantimonadaceae</taxon>
        <taxon>Aureimonas</taxon>
    </lineage>
</organism>
<evidence type="ECO:0000259" key="14">
    <source>
        <dbReference type="Pfam" id="PF06560"/>
    </source>
</evidence>
<keyword evidence="10 13" id="KW-0324">Glycolysis</keyword>
<evidence type="ECO:0000256" key="5">
    <source>
        <dbReference type="ARBA" id="ARBA00011952"/>
    </source>
</evidence>
<keyword evidence="11 13" id="KW-0413">Isomerase</keyword>
<evidence type="ECO:0000256" key="10">
    <source>
        <dbReference type="ARBA" id="ARBA00023152"/>
    </source>
</evidence>
<dbReference type="PIRSF" id="PIRSF019325">
    <property type="entry name" value="Glucose-6-phosphate_isomerase"/>
    <property type="match status" value="1"/>
</dbReference>
<dbReference type="Gene3D" id="2.60.120.10">
    <property type="entry name" value="Jelly Rolls"/>
    <property type="match status" value="1"/>
</dbReference>
<dbReference type="CDD" id="cd02218">
    <property type="entry name" value="cupin_PGI"/>
    <property type="match status" value="1"/>
</dbReference>
<proteinExistence type="inferred from homology"/>
<comment type="catalytic activity">
    <reaction evidence="12 13">
        <text>alpha-D-glucose 6-phosphate = beta-D-fructose 6-phosphate</text>
        <dbReference type="Rhea" id="RHEA:11816"/>
        <dbReference type="ChEBI" id="CHEBI:57634"/>
        <dbReference type="ChEBI" id="CHEBI:58225"/>
        <dbReference type="EC" id="5.3.1.9"/>
    </reaction>
</comment>
<protein>
    <recommendedName>
        <fullName evidence="5 13">Glucose-6-phosphate isomerase</fullName>
        <ecNumber evidence="5 13">5.3.1.9</ecNumber>
    </recommendedName>
</protein>